<dbReference type="EMBL" id="VUMT01000014">
    <property type="protein sequence ID" value="MSS64228.1"/>
    <property type="molecule type" value="Genomic_DNA"/>
</dbReference>
<protein>
    <submittedName>
        <fullName evidence="2">Transposase family protein</fullName>
    </submittedName>
</protein>
<sequence length="72" mass="8699">MQELLDWMEYIEDNRQQRKVRHKLKDILVIVLFATLANADDWVEMALFAENYQDYLRKYIELKNGVPSHDTI</sequence>
<dbReference type="EMBL" id="VUMT01000025">
    <property type="protein sequence ID" value="MSS64701.1"/>
    <property type="molecule type" value="Genomic_DNA"/>
</dbReference>
<dbReference type="InterPro" id="IPR032806">
    <property type="entry name" value="YbfD_N"/>
</dbReference>
<dbReference type="InterPro" id="IPR051698">
    <property type="entry name" value="Transposase_11-like"/>
</dbReference>
<evidence type="ECO:0000313" key="2">
    <source>
        <dbReference type="EMBL" id="MSS64228.1"/>
    </source>
</evidence>
<dbReference type="Proteomes" id="UP000482209">
    <property type="component" value="Unassembled WGS sequence"/>
</dbReference>
<keyword evidence="4" id="KW-1185">Reference proteome</keyword>
<reference evidence="2 4" key="1">
    <citation type="submission" date="2019-08" db="EMBL/GenBank/DDBJ databases">
        <title>In-depth cultivation of the pig gut microbiome towards novel bacterial diversity and tailored functional studies.</title>
        <authorList>
            <person name="Wylensek D."/>
            <person name="Hitch T.C.A."/>
            <person name="Clavel T."/>
        </authorList>
    </citation>
    <scope>NUCLEOTIDE SEQUENCE [LARGE SCALE GENOMIC DNA]</scope>
    <source>
        <strain evidence="2 4">WCA-693-APC-MOT-I</strain>
    </source>
</reference>
<feature type="domain" description="H repeat-associated protein N-terminal" evidence="1">
    <location>
        <begin position="8"/>
        <end position="72"/>
    </location>
</feature>
<dbReference type="RefSeq" id="WP_205839225.1">
    <property type="nucleotide sequence ID" value="NZ_VUMT01000014.1"/>
</dbReference>
<proteinExistence type="predicted"/>
<dbReference type="PANTHER" id="PTHR30298">
    <property type="entry name" value="H REPEAT-ASSOCIATED PREDICTED TRANSPOSASE"/>
    <property type="match status" value="1"/>
</dbReference>
<dbReference type="AlphaFoldDB" id="A0A6L5Y1E5"/>
<comment type="caution">
    <text evidence="2">The sequence shown here is derived from an EMBL/GenBank/DDBJ whole genome shotgun (WGS) entry which is preliminary data.</text>
</comment>
<name>A0A6L5Y1E5_9FIRM</name>
<organism evidence="2 4">
    <name type="scientific">Velocimicrobium porci</name>
    <dbReference type="NCBI Taxonomy" id="2606634"/>
    <lineage>
        <taxon>Bacteria</taxon>
        <taxon>Bacillati</taxon>
        <taxon>Bacillota</taxon>
        <taxon>Clostridia</taxon>
        <taxon>Lachnospirales</taxon>
        <taxon>Lachnospiraceae</taxon>
        <taxon>Velocimicrobium</taxon>
    </lineage>
</organism>
<dbReference type="Pfam" id="PF13808">
    <property type="entry name" value="DDE_Tnp_1_assoc"/>
    <property type="match status" value="1"/>
</dbReference>
<accession>A0A6L5Y1E5</accession>
<dbReference type="PANTHER" id="PTHR30298:SF0">
    <property type="entry name" value="PROTEIN YBFL-RELATED"/>
    <property type="match status" value="1"/>
</dbReference>
<evidence type="ECO:0000313" key="4">
    <source>
        <dbReference type="Proteomes" id="UP000482209"/>
    </source>
</evidence>
<gene>
    <name evidence="2" type="ORF">FYJ58_10115</name>
    <name evidence="3" type="ORF">FYJ58_12570</name>
</gene>
<evidence type="ECO:0000259" key="1">
    <source>
        <dbReference type="Pfam" id="PF13808"/>
    </source>
</evidence>
<evidence type="ECO:0000313" key="3">
    <source>
        <dbReference type="EMBL" id="MSS64701.1"/>
    </source>
</evidence>
<feature type="non-terminal residue" evidence="2">
    <location>
        <position position="72"/>
    </location>
</feature>